<comment type="subcellular location">
    <subcellularLocation>
        <location evidence="3">Peroxisome</location>
    </subcellularLocation>
</comment>
<dbReference type="FunFam" id="2.40.110.10:FF:000003">
    <property type="entry name" value="Acyl-coenzyme A oxidase"/>
    <property type="match status" value="1"/>
</dbReference>
<dbReference type="GO" id="GO:0055088">
    <property type="term" value="P:lipid homeostasis"/>
    <property type="evidence" value="ECO:0007669"/>
    <property type="project" value="TreeGrafter"/>
</dbReference>
<dbReference type="GO" id="GO:0005777">
    <property type="term" value="C:peroxisome"/>
    <property type="evidence" value="ECO:0007669"/>
    <property type="project" value="UniProtKB-SubCell"/>
</dbReference>
<dbReference type="InterPro" id="IPR009100">
    <property type="entry name" value="AcylCoA_DH/oxidase_NM_dom_sf"/>
</dbReference>
<dbReference type="PANTHER" id="PTHR10909:SF250">
    <property type="entry name" value="PEROXISOMAL ACYL-COENZYME A OXIDASE 1"/>
    <property type="match status" value="1"/>
</dbReference>
<protein>
    <recommendedName>
        <fullName evidence="12">Acyl-coenzyme A oxidase</fullName>
    </recommendedName>
</protein>
<dbReference type="InterPro" id="IPR036250">
    <property type="entry name" value="AcylCo_DH-like_C"/>
</dbReference>
<dbReference type="FunFam" id="1.20.140.10:FF:000005">
    <property type="entry name" value="Acyl-coenzyme A oxidase"/>
    <property type="match status" value="1"/>
</dbReference>
<feature type="binding site" evidence="14">
    <location>
        <position position="157"/>
    </location>
    <ligand>
        <name>FAD</name>
        <dbReference type="ChEBI" id="CHEBI:57692"/>
    </ligand>
</feature>
<keyword evidence="9" id="KW-0560">Oxidoreductase</keyword>
<dbReference type="InterPro" id="IPR002655">
    <property type="entry name" value="Acyl-CoA_oxidase_C"/>
</dbReference>
<evidence type="ECO:0000256" key="6">
    <source>
        <dbReference type="ARBA" id="ARBA00022630"/>
    </source>
</evidence>
<dbReference type="FunFam" id="1.20.140.10:FF:000013">
    <property type="entry name" value="Acyl-coenzyme A oxidase"/>
    <property type="match status" value="1"/>
</dbReference>
<dbReference type="InterPro" id="IPR055060">
    <property type="entry name" value="ACOX_C_alpha1"/>
</dbReference>
<dbReference type="PANTHER" id="PTHR10909">
    <property type="entry name" value="ELECTRON TRANSPORT OXIDOREDUCTASE"/>
    <property type="match status" value="1"/>
</dbReference>
<evidence type="ECO:0000256" key="12">
    <source>
        <dbReference type="PIRNR" id="PIRNR000168"/>
    </source>
</evidence>
<dbReference type="GO" id="GO:0005504">
    <property type="term" value="F:fatty acid binding"/>
    <property type="evidence" value="ECO:0007669"/>
    <property type="project" value="TreeGrafter"/>
</dbReference>
<dbReference type="EMBL" id="LK023316">
    <property type="protein sequence ID" value="CDS05294.1"/>
    <property type="molecule type" value="Genomic_DNA"/>
</dbReference>
<feature type="domain" description="Acyl-coenzyme A oxidase N-terminal" evidence="17">
    <location>
        <begin position="37"/>
        <end position="151"/>
    </location>
</feature>
<name>A0A077WDQ4_9FUNG</name>
<feature type="active site" description="Proton acceptor" evidence="13">
    <location>
        <position position="447"/>
    </location>
</feature>
<dbReference type="GO" id="GO:0033540">
    <property type="term" value="P:fatty acid beta-oxidation using acyl-CoA oxidase"/>
    <property type="evidence" value="ECO:0007669"/>
    <property type="project" value="UniProtKB-UniPathway"/>
</dbReference>
<feature type="domain" description="Acyl-CoA oxidase C-alpha1" evidence="18">
    <location>
        <begin position="294"/>
        <end position="461"/>
    </location>
</feature>
<comment type="cofactor">
    <cofactor evidence="2">
        <name>FAD</name>
        <dbReference type="ChEBI" id="CHEBI:57692"/>
    </cofactor>
</comment>
<dbReference type="InterPro" id="IPR029320">
    <property type="entry name" value="Acyl-CoA_ox_N"/>
</dbReference>
<dbReference type="AlphaFoldDB" id="A0A077WDQ4"/>
<evidence type="ECO:0000256" key="9">
    <source>
        <dbReference type="ARBA" id="ARBA00023002"/>
    </source>
</evidence>
<dbReference type="Gene3D" id="1.20.140.10">
    <property type="entry name" value="Butyryl-CoA Dehydrogenase, subunit A, domain 3"/>
    <property type="match status" value="2"/>
</dbReference>
<evidence type="ECO:0000256" key="1">
    <source>
        <dbReference type="ARBA" id="ARBA00001201"/>
    </source>
</evidence>
<evidence type="ECO:0000259" key="15">
    <source>
        <dbReference type="Pfam" id="PF01756"/>
    </source>
</evidence>
<evidence type="ECO:0000259" key="16">
    <source>
        <dbReference type="Pfam" id="PF02770"/>
    </source>
</evidence>
<feature type="binding site" evidence="14">
    <location>
        <position position="196"/>
    </location>
    <ligand>
        <name>FAD</name>
        <dbReference type="ChEBI" id="CHEBI:57692"/>
    </ligand>
</feature>
<evidence type="ECO:0000256" key="7">
    <source>
        <dbReference type="ARBA" id="ARBA00022827"/>
    </source>
</evidence>
<dbReference type="SUPFAM" id="SSF47203">
    <property type="entry name" value="Acyl-CoA dehydrogenase C-terminal domain-like"/>
    <property type="match status" value="2"/>
</dbReference>
<keyword evidence="7 12" id="KW-0274">FAD</keyword>
<comment type="catalytic activity">
    <reaction evidence="1">
        <text>a 2,3-saturated acyl-CoA + O2 = a (2E)-enoyl-CoA + H2O2</text>
        <dbReference type="Rhea" id="RHEA:38959"/>
        <dbReference type="ChEBI" id="CHEBI:15379"/>
        <dbReference type="ChEBI" id="CHEBI:16240"/>
        <dbReference type="ChEBI" id="CHEBI:58856"/>
        <dbReference type="ChEBI" id="CHEBI:65111"/>
        <dbReference type="EC" id="1.3.3.6"/>
    </reaction>
</comment>
<dbReference type="GO" id="GO:0003997">
    <property type="term" value="F:acyl-CoA oxidase activity"/>
    <property type="evidence" value="ECO:0007669"/>
    <property type="project" value="UniProtKB-EC"/>
</dbReference>
<gene>
    <name evidence="19" type="ORF">LRAMOSA07823</name>
</gene>
<evidence type="ECO:0000256" key="14">
    <source>
        <dbReference type="PIRSR" id="PIRSR000168-2"/>
    </source>
</evidence>
<dbReference type="Pfam" id="PF14749">
    <property type="entry name" value="Acyl-CoA_ox_N"/>
    <property type="match status" value="1"/>
</dbReference>
<feature type="domain" description="Acyl-CoA oxidase C-terminal" evidence="15">
    <location>
        <begin position="502"/>
        <end position="673"/>
    </location>
</feature>
<accession>A0A077WDQ4</accession>
<keyword evidence="8" id="KW-0276">Fatty acid metabolism</keyword>
<sequence>MVTADSNNQPTRFPLLAPKSPSGAELLAAERKKASFNVDAMTQLIYPDGWLDRMNKVLAVIEKEPAFDKTMRYYQNRYESMRQAYAKEKRVRQLAKEHGWDDMDRSLATFLYDGVSPFSVHHSMFMVTLRNQCNDEQRKLFYEPATRLEIIGCYAQTELGHGSNVQGLETTATYIPENNEFEIHSPHLTSSKWWIGGLGKSATHCVLMARLIIHGKDYGPHPFCFQIRSLKDHRPLPGITVGDIGPKLGYNSNDNGFILFDHFRVPHISLLAKFSQVKPGTGEYIKPPNARLSYGTMVFIRANIVAGSRFAMARAATIAVRYAAVRQQFVDASGPKKWGKQVIETPVIDYTMQQYRLFPVIAGAYALLFTGREMLRLYDLNQEAMKQGNFGLLADLHASSSGLKSLTTTMAVNAVEECRRACGGHGYSMFSGLGQFYQDYVPNVTFEGDNYILTHQTSRYICKTYRNVVAGKAVPSEHNMTVTYLMQYLQDPKATSADDLTNPEVILNAFGYRAAYFAAQLVEQLDHQGQTWNNMLVEVNRVSRAHCQYMLVRNFFVGLRQADQQLQPVLLVLARLFALHMMEQELADFMLTGYISSAQGISLRKLVLDLIFKIRNDAVALVDAFALPDYYLHSALGGYEGKVYESMARMAELEPLNQTQVTDMYEEYIKPHVYKPDSKL</sequence>
<dbReference type="PIRSF" id="PIRSF000168">
    <property type="entry name" value="Acyl-CoA_oxidase"/>
    <property type="match status" value="1"/>
</dbReference>
<evidence type="ECO:0000256" key="4">
    <source>
        <dbReference type="ARBA" id="ARBA00004846"/>
    </source>
</evidence>
<dbReference type="OrthoDB" id="538336at2759"/>
<dbReference type="UniPathway" id="UPA00661"/>
<dbReference type="InterPro" id="IPR006091">
    <property type="entry name" value="Acyl-CoA_Oxase/DH_mid-dom"/>
</dbReference>
<evidence type="ECO:0000256" key="8">
    <source>
        <dbReference type="ARBA" id="ARBA00022832"/>
    </source>
</evidence>
<evidence type="ECO:0000256" key="2">
    <source>
        <dbReference type="ARBA" id="ARBA00001974"/>
    </source>
</evidence>
<dbReference type="InterPro" id="IPR037069">
    <property type="entry name" value="AcylCoA_DH/ox_N_sf"/>
</dbReference>
<dbReference type="SUPFAM" id="SSF56645">
    <property type="entry name" value="Acyl-CoA dehydrogenase NM domain-like"/>
    <property type="match status" value="1"/>
</dbReference>
<evidence type="ECO:0000256" key="3">
    <source>
        <dbReference type="ARBA" id="ARBA00004275"/>
    </source>
</evidence>
<dbReference type="Gene3D" id="2.40.110.10">
    <property type="entry name" value="Butyryl-CoA Dehydrogenase, subunit A, domain 2"/>
    <property type="match status" value="1"/>
</dbReference>
<keyword evidence="6 12" id="KW-0285">Flavoprotein</keyword>
<dbReference type="Pfam" id="PF02770">
    <property type="entry name" value="Acyl-CoA_dh_M"/>
    <property type="match status" value="1"/>
</dbReference>
<evidence type="ECO:0000313" key="19">
    <source>
        <dbReference type="EMBL" id="CDS05294.1"/>
    </source>
</evidence>
<evidence type="ECO:0000259" key="17">
    <source>
        <dbReference type="Pfam" id="PF14749"/>
    </source>
</evidence>
<dbReference type="Gene3D" id="1.10.540.10">
    <property type="entry name" value="Acyl-CoA dehydrogenase/oxidase, N-terminal domain"/>
    <property type="match status" value="1"/>
</dbReference>
<evidence type="ECO:0000259" key="18">
    <source>
        <dbReference type="Pfam" id="PF22924"/>
    </source>
</evidence>
<dbReference type="InterPro" id="IPR012258">
    <property type="entry name" value="Acyl-CoA_oxidase"/>
</dbReference>
<dbReference type="Pfam" id="PF22924">
    <property type="entry name" value="ACOX_C_alpha1"/>
    <property type="match status" value="1"/>
</dbReference>
<organism evidence="19">
    <name type="scientific">Lichtheimia ramosa</name>
    <dbReference type="NCBI Taxonomy" id="688394"/>
    <lineage>
        <taxon>Eukaryota</taxon>
        <taxon>Fungi</taxon>
        <taxon>Fungi incertae sedis</taxon>
        <taxon>Mucoromycota</taxon>
        <taxon>Mucoromycotina</taxon>
        <taxon>Mucoromycetes</taxon>
        <taxon>Mucorales</taxon>
        <taxon>Lichtheimiaceae</taxon>
        <taxon>Lichtheimia</taxon>
    </lineage>
</organism>
<dbReference type="GO" id="GO:0071949">
    <property type="term" value="F:FAD binding"/>
    <property type="evidence" value="ECO:0007669"/>
    <property type="project" value="InterPro"/>
</dbReference>
<evidence type="ECO:0000256" key="10">
    <source>
        <dbReference type="ARBA" id="ARBA00023098"/>
    </source>
</evidence>
<evidence type="ECO:0000256" key="13">
    <source>
        <dbReference type="PIRSR" id="PIRSR000168-1"/>
    </source>
</evidence>
<evidence type="ECO:0000256" key="11">
    <source>
        <dbReference type="ARBA" id="ARBA00023140"/>
    </source>
</evidence>
<comment type="similarity">
    <text evidence="5 12">Belongs to the acyl-CoA oxidase family.</text>
</comment>
<comment type="pathway">
    <text evidence="4">Lipid metabolism; peroxisomal fatty acid beta-oxidation.</text>
</comment>
<feature type="domain" description="Acyl-CoA oxidase/dehydrogenase middle" evidence="16">
    <location>
        <begin position="153"/>
        <end position="261"/>
    </location>
</feature>
<keyword evidence="10" id="KW-0443">Lipid metabolism</keyword>
<dbReference type="InterPro" id="IPR046373">
    <property type="entry name" value="Acyl-CoA_Oxase/DH_mid-dom_sf"/>
</dbReference>
<keyword evidence="11" id="KW-0576">Peroxisome</keyword>
<evidence type="ECO:0000256" key="5">
    <source>
        <dbReference type="ARBA" id="ARBA00006288"/>
    </source>
</evidence>
<reference evidence="19" key="1">
    <citation type="journal article" date="2014" name="Genome Announc.">
        <title>De novo whole-genome sequence and genome annotation of Lichtheimia ramosa.</title>
        <authorList>
            <person name="Linde J."/>
            <person name="Schwartze V."/>
            <person name="Binder U."/>
            <person name="Lass-Florl C."/>
            <person name="Voigt K."/>
            <person name="Horn F."/>
        </authorList>
    </citation>
    <scope>NUCLEOTIDE SEQUENCE</scope>
    <source>
        <strain evidence="19">JMRC FSU:6197</strain>
    </source>
</reference>
<dbReference type="Pfam" id="PF01756">
    <property type="entry name" value="ACOX"/>
    <property type="match status" value="1"/>
</dbReference>
<proteinExistence type="inferred from homology"/>